<evidence type="ECO:0000256" key="4">
    <source>
        <dbReference type="ARBA" id="ARBA00004208"/>
    </source>
</evidence>
<dbReference type="InterPro" id="IPR000665">
    <property type="entry name" value="Hemagglutn/HN"/>
</dbReference>
<evidence type="ECO:0000256" key="7">
    <source>
        <dbReference type="ARBA" id="ARBA00012733"/>
    </source>
</evidence>
<keyword evidence="20 27" id="KW-0472">Membrane</keyword>
<keyword evidence="12 27" id="KW-0812">Transmembrane</keyword>
<evidence type="ECO:0000256" key="13">
    <source>
        <dbReference type="ARBA" id="ARBA00022801"/>
    </source>
</evidence>
<dbReference type="GO" id="GO:0019031">
    <property type="term" value="C:viral envelope"/>
    <property type="evidence" value="ECO:0007669"/>
    <property type="project" value="UniProtKB-KW"/>
</dbReference>
<dbReference type="GO" id="GO:0004308">
    <property type="term" value="F:exo-alpha-sialidase activity"/>
    <property type="evidence" value="ECO:0007669"/>
    <property type="project" value="UniProtKB-EC"/>
</dbReference>
<evidence type="ECO:0000313" key="29">
    <source>
        <dbReference type="Proteomes" id="UP000114585"/>
    </source>
</evidence>
<sequence>MDRSRSLDYLADSPEIKNTWRQFFRVVLIILQITMLCISISALAITIQVRDQHLPSLIKENPKTTSSLISSELNPLLSYLPGINREVQLNIPIQLDKIQQSATSEINRLTAAINQMAFGTLSPGLLLKNSKDYVGGINKPLIPSDKLNWTNATISGFIEHPSFIPGPTTKKGCTRIPSFHLAESHWCYTHNTIASGCEDHGVSSMYISGGILYKGSNKEPSLLTTVSILLADELNRKSCSIIASSYGCDVLCSLVTESESQDYKSVNPTPMVHGRLFFNGSYSEQELDPRIFGDLWTANYPGVGSGILLKDRLVFPIYGGLDETKLNLTSYLNHPLYTKNEWVSCNKSYDEVVQTLRAAYRPSWFAGRVVTQGVMVCHYDRELLGRCLIARFNTSTVMMGAESRLVMQGDSLLLYQRSSSWWPVGIVYLVPESIISINETNSVFDLSPIPLSKFPRPTNKKGYCERPAVCPAVCVTGVYQDLWPLSPLAIENRTATNPTFAGAFLNAFTTRTAPYFGVAGPNKWARSVQLFTDQTPASYSTTTCFKDTITTQTYCLIIIELQENLLGTWKIVPLLVKVSLVYS</sequence>
<dbReference type="GO" id="GO:0020002">
    <property type="term" value="C:host cell plasma membrane"/>
    <property type="evidence" value="ECO:0007669"/>
    <property type="project" value="UniProtKB-SubCell"/>
</dbReference>
<dbReference type="RefSeq" id="YP_009094482.1">
    <property type="nucleotide sequence ID" value="NC_025407.1"/>
</dbReference>
<evidence type="ECO:0000256" key="17">
    <source>
        <dbReference type="ARBA" id="ARBA00022879"/>
    </source>
</evidence>
<feature type="disulfide bond" evidence="25">
    <location>
        <begin position="239"/>
        <end position="252"/>
    </location>
</feature>
<dbReference type="GeneID" id="21011931"/>
<evidence type="ECO:0000256" key="6">
    <source>
        <dbReference type="ARBA" id="ARBA00007701"/>
    </source>
</evidence>
<comment type="similarity">
    <text evidence="6 26">Belongs to the paramyxoviruses hemagglutinin-neuraminidase family.</text>
</comment>
<evidence type="ECO:0000256" key="2">
    <source>
        <dbReference type="ARBA" id="ARBA00003028"/>
    </source>
</evidence>
<accession>I6V5E6</accession>
<keyword evidence="25" id="KW-1015">Disulfide bond</keyword>
<organism evidence="28 29">
    <name type="scientific">avian paramyxovirus 11</name>
    <dbReference type="NCBI Taxonomy" id="2560310"/>
    <lineage>
        <taxon>Viruses</taxon>
        <taxon>Riboviria</taxon>
        <taxon>Orthornavirae</taxon>
        <taxon>Negarnaviricota</taxon>
        <taxon>Haploviricotina</taxon>
        <taxon>Monjiviricetes</taxon>
        <taxon>Mononegavirales</taxon>
        <taxon>Paramyxoviridae</taxon>
        <taxon>Avulavirinae</taxon>
        <taxon>Metaavulavirus</taxon>
        <taxon>Metaavulavirus galliense</taxon>
    </lineage>
</organism>
<protein>
    <recommendedName>
        <fullName evidence="8">Hemagglutinin-neuraminidase</fullName>
        <ecNumber evidence="7">3.2.1.18</ecNumber>
    </recommendedName>
</protein>
<evidence type="ECO:0000256" key="14">
    <source>
        <dbReference type="ARBA" id="ARBA00022804"/>
    </source>
</evidence>
<keyword evidence="22" id="KW-1160">Virus entry into host cell</keyword>
<feature type="disulfide bond" evidence="25">
    <location>
        <begin position="187"/>
        <end position="248"/>
    </location>
</feature>
<reference evidence="28 29" key="1">
    <citation type="journal article" date="2012" name="J. Virol.">
        <title>Complete genome sequence of a novel avian paramyxovirus.</title>
        <authorList>
            <person name="Briand F.-X."/>
            <person name="Henry A."/>
            <person name="Massin P."/>
            <person name="Jestin V."/>
        </authorList>
    </citation>
    <scope>NUCLEOTIDE SEQUENCE [LARGE SCALE GENOMIC DNA]</scope>
    <source>
        <strain evidence="28">Common_snipe/France/100212/2010</strain>
    </source>
</reference>
<comment type="function">
    <text evidence="2">Neuraminidase activity ensures the efficient spread of the virus by dissociating the mature virions from the neuraminic acid containing glycoproteins.</text>
</comment>
<feature type="disulfide bond" evidence="25">
    <location>
        <begin position="173"/>
        <end position="197"/>
    </location>
</feature>
<keyword evidence="10 26" id="KW-0348">Hemagglutinin</keyword>
<dbReference type="GO" id="GO:0019062">
    <property type="term" value="P:virion attachment to host cell"/>
    <property type="evidence" value="ECO:0007669"/>
    <property type="project" value="UniProtKB-KW"/>
</dbReference>
<evidence type="ECO:0000256" key="15">
    <source>
        <dbReference type="ARBA" id="ARBA00022844"/>
    </source>
</evidence>
<evidence type="ECO:0000256" key="8">
    <source>
        <dbReference type="ARBA" id="ARBA00020643"/>
    </source>
</evidence>
<evidence type="ECO:0000256" key="25">
    <source>
        <dbReference type="PIRSR" id="PIRSR001072-2"/>
    </source>
</evidence>
<dbReference type="GO" id="GO:0055036">
    <property type="term" value="C:virion membrane"/>
    <property type="evidence" value="ECO:0007669"/>
    <property type="project" value="UniProtKB-SubCell"/>
</dbReference>
<dbReference type="Pfam" id="PF00423">
    <property type="entry name" value="HN"/>
    <property type="match status" value="1"/>
</dbReference>
<keyword evidence="15" id="KW-0946">Virion</keyword>
<dbReference type="GO" id="GO:0046718">
    <property type="term" value="P:symbiont entry into host cell"/>
    <property type="evidence" value="ECO:0007669"/>
    <property type="project" value="UniProtKB-KW"/>
</dbReference>
<keyword evidence="9" id="KW-1032">Host cell membrane</keyword>
<comment type="function">
    <text evidence="3">Mediates the viral entry into the host cell together with fusion/F protein. Attaches the virus to sialic acid-containing cell receptors and thereby initiates infection. Binding of HN protein to the receptor induces a conformational change that allows the F protein to trigger virion/cell membranes fusion.</text>
</comment>
<dbReference type="Proteomes" id="UP000114585">
    <property type="component" value="Segment"/>
</dbReference>
<evidence type="ECO:0000256" key="19">
    <source>
        <dbReference type="ARBA" id="ARBA00022989"/>
    </source>
</evidence>
<feature type="transmembrane region" description="Helical" evidence="27">
    <location>
        <begin position="23"/>
        <end position="47"/>
    </location>
</feature>
<evidence type="ECO:0000313" key="28">
    <source>
        <dbReference type="EMBL" id="AFN06858.1"/>
    </source>
</evidence>
<keyword evidence="18" id="KW-0735">Signal-anchor</keyword>
<keyword evidence="19 27" id="KW-1133">Transmembrane helix</keyword>
<evidence type="ECO:0000256" key="3">
    <source>
        <dbReference type="ARBA" id="ARBA00003736"/>
    </source>
</evidence>
<feature type="disulfide bond" evidence="25">
    <location>
        <begin position="377"/>
        <end position="387"/>
    </location>
</feature>
<dbReference type="SUPFAM" id="SSF50939">
    <property type="entry name" value="Sialidases"/>
    <property type="match status" value="1"/>
</dbReference>
<keyword evidence="16" id="KW-1043">Host membrane</keyword>
<evidence type="ECO:0000256" key="16">
    <source>
        <dbReference type="ARBA" id="ARBA00022870"/>
    </source>
</evidence>
<evidence type="ECO:0000256" key="20">
    <source>
        <dbReference type="ARBA" id="ARBA00023136"/>
    </source>
</evidence>
<evidence type="ECO:0000256" key="9">
    <source>
        <dbReference type="ARBA" id="ARBA00022511"/>
    </source>
</evidence>
<dbReference type="CDD" id="cd15469">
    <property type="entry name" value="HN"/>
    <property type="match status" value="1"/>
</dbReference>
<dbReference type="InterPro" id="IPR036278">
    <property type="entry name" value="Sialidase_sf"/>
</dbReference>
<evidence type="ECO:0000256" key="12">
    <source>
        <dbReference type="ARBA" id="ARBA00022692"/>
    </source>
</evidence>
<feature type="glycosylation site" description="N-linked (GlcNAc...) asparagine; by host" evidence="24">
    <location>
        <position position="279"/>
    </location>
</feature>
<evidence type="ECO:0000256" key="23">
    <source>
        <dbReference type="ARBA" id="ARBA00066270"/>
    </source>
</evidence>
<keyword evidence="11" id="KW-0945">Host-virus interaction</keyword>
<comment type="subunit">
    <text evidence="23">Homotetramer; composed of disulfide-linked homodimers. Interacts with F protein trimer. Interacts with host CG-1B; this interaction inhibits viral adsorption and replication rather than internalization.</text>
</comment>
<evidence type="ECO:0000256" key="5">
    <source>
        <dbReference type="ARBA" id="ARBA00004336"/>
    </source>
</evidence>
<feature type="disulfide bond" evidence="25">
    <location>
        <begin position="544"/>
        <end position="555"/>
    </location>
</feature>
<evidence type="ECO:0000256" key="24">
    <source>
        <dbReference type="PIRSR" id="PIRSR001072-1"/>
    </source>
</evidence>
<dbReference type="EC" id="3.2.1.18" evidence="7"/>
<name>I6V5E6_9MONO</name>
<evidence type="ECO:0000256" key="21">
    <source>
        <dbReference type="ARBA" id="ARBA00023180"/>
    </source>
</evidence>
<keyword evidence="29" id="KW-1185">Reference proteome</keyword>
<feature type="disulfide bond" evidence="25">
    <location>
        <begin position="464"/>
        <end position="474"/>
    </location>
</feature>
<evidence type="ECO:0000256" key="11">
    <source>
        <dbReference type="ARBA" id="ARBA00022581"/>
    </source>
</evidence>
<evidence type="ECO:0000256" key="27">
    <source>
        <dbReference type="SAM" id="Phobius"/>
    </source>
</evidence>
<dbReference type="KEGG" id="vg:21011931"/>
<evidence type="ECO:0000256" key="18">
    <source>
        <dbReference type="ARBA" id="ARBA00022968"/>
    </source>
</evidence>
<keyword evidence="21" id="KW-0325">Glycoprotein</keyword>
<evidence type="ECO:0000256" key="1">
    <source>
        <dbReference type="ARBA" id="ARBA00000427"/>
    </source>
</evidence>
<dbReference type="InterPro" id="IPR016285">
    <property type="entry name" value="Hemagglutn-neuramid"/>
</dbReference>
<dbReference type="EMBL" id="JQ886184">
    <property type="protein sequence ID" value="AFN06858.1"/>
    <property type="molecule type" value="Viral_cRNA"/>
</dbReference>
<keyword evidence="14" id="KW-1161">Viral attachment to host cell</keyword>
<dbReference type="GO" id="GO:0046789">
    <property type="term" value="F:host cell surface receptor binding"/>
    <property type="evidence" value="ECO:0007669"/>
    <property type="project" value="InterPro"/>
</dbReference>
<dbReference type="Gene3D" id="2.120.10.10">
    <property type="match status" value="1"/>
</dbReference>
<comment type="subcellular location">
    <subcellularLocation>
        <location evidence="5">Host cell membrane</location>
        <topology evidence="5">Single-pass type II membrane protein</topology>
    </subcellularLocation>
    <subcellularLocation>
        <location evidence="4">Virion membrane</location>
        <topology evidence="4">Single-pass type II membrane protein</topology>
    </subcellularLocation>
</comment>
<dbReference type="OrthoDB" id="12739at10239"/>
<proteinExistence type="inferred from homology"/>
<keyword evidence="17 26" id="KW-0261">Viral envelope protein</keyword>
<dbReference type="PIRSF" id="PIRSF001072">
    <property type="entry name" value="Hemagglut-neuramid_paramyxoV"/>
    <property type="match status" value="1"/>
</dbReference>
<evidence type="ECO:0000256" key="22">
    <source>
        <dbReference type="ARBA" id="ARBA00023296"/>
    </source>
</evidence>
<evidence type="ECO:0000256" key="26">
    <source>
        <dbReference type="RuleBase" id="RU004216"/>
    </source>
</evidence>
<comment type="catalytic activity">
    <reaction evidence="1">
        <text>Hydrolysis of alpha-(2-&gt;3)-, alpha-(2-&gt;6)-, alpha-(2-&gt;8)- glycosidic linkages of terminal sialic acid residues in oligosaccharides, glycoproteins, glycolipids, colominic acid and synthetic substrates.</text>
        <dbReference type="EC" id="3.2.1.18"/>
    </reaction>
</comment>
<keyword evidence="13" id="KW-0378">Hydrolase</keyword>
<evidence type="ECO:0000256" key="10">
    <source>
        <dbReference type="ARBA" id="ARBA00022546"/>
    </source>
</evidence>